<dbReference type="FunFam" id="2.60.120.290:FF:000007">
    <property type="entry name" value="Metalloendopeptidase"/>
    <property type="match status" value="1"/>
</dbReference>
<dbReference type="SMART" id="SM00235">
    <property type="entry name" value="ZnMc"/>
    <property type="match status" value="1"/>
</dbReference>
<evidence type="ECO:0000256" key="2">
    <source>
        <dbReference type="ARBA" id="ARBA00022473"/>
    </source>
</evidence>
<dbReference type="GO" id="GO:0005509">
    <property type="term" value="F:calcium ion binding"/>
    <property type="evidence" value="ECO:0007669"/>
    <property type="project" value="InterPro"/>
</dbReference>
<dbReference type="SMART" id="SM00042">
    <property type="entry name" value="CUB"/>
    <property type="match status" value="5"/>
</dbReference>
<feature type="active site" evidence="17 20">
    <location>
        <position position="211"/>
    </location>
</feature>
<dbReference type="PROSITE" id="PS01187">
    <property type="entry name" value="EGF_CA"/>
    <property type="match status" value="1"/>
</dbReference>
<evidence type="ECO:0000256" key="4">
    <source>
        <dbReference type="ARBA" id="ARBA00022536"/>
    </source>
</evidence>
<dbReference type="Gene3D" id="2.60.120.290">
    <property type="entry name" value="Spermadhesin, CUB domain"/>
    <property type="match status" value="5"/>
</dbReference>
<feature type="domain" description="CUB" evidence="22">
    <location>
        <begin position="319"/>
        <end position="412"/>
    </location>
</feature>
<accession>A0A556UG34</accession>
<feature type="disulfide bond" evidence="20">
    <location>
        <begin position="182"/>
        <end position="183"/>
    </location>
</feature>
<dbReference type="FunFam" id="2.10.25.10:FF:000022">
    <property type="entry name" value="Metalloendopeptidase"/>
    <property type="match status" value="1"/>
</dbReference>
<evidence type="ECO:0000256" key="15">
    <source>
        <dbReference type="ARBA" id="ARBA00023157"/>
    </source>
</evidence>
<dbReference type="SUPFAM" id="SSF57196">
    <property type="entry name" value="EGF/Laminin"/>
    <property type="match status" value="1"/>
</dbReference>
<dbReference type="GO" id="GO:0005576">
    <property type="term" value="C:extracellular region"/>
    <property type="evidence" value="ECO:0007669"/>
    <property type="project" value="UniProtKB-SubCell"/>
</dbReference>
<keyword evidence="10 20" id="KW-0378">Hydrolase</keyword>
<keyword evidence="2" id="KW-0217">Developmental protein</keyword>
<protein>
    <recommendedName>
        <fullName evidence="21">Metalloendopeptidase</fullName>
        <ecNumber evidence="21">3.4.24.-</ecNumber>
    </recommendedName>
</protein>
<dbReference type="FunFam" id="2.60.120.290:FF:000014">
    <property type="entry name" value="Metalloendopeptidase"/>
    <property type="match status" value="1"/>
</dbReference>
<keyword evidence="7 21" id="KW-0732">Signal</keyword>
<comment type="cofactor">
    <cofactor evidence="20 21">
        <name>Zn(2+)</name>
        <dbReference type="ChEBI" id="CHEBI:29105"/>
    </cofactor>
    <text evidence="20 21">Binds 1 zinc ion per subunit.</text>
</comment>
<evidence type="ECO:0000313" key="25">
    <source>
        <dbReference type="EMBL" id="TSO98565.1"/>
    </source>
</evidence>
<dbReference type="FunFam" id="2.60.120.290:FF:000005">
    <property type="entry name" value="Procollagen C-endopeptidase enhancer 1"/>
    <property type="match status" value="1"/>
</dbReference>
<dbReference type="PIRSF" id="PIRSF001199">
    <property type="entry name" value="BMP_1/tolloid-like"/>
    <property type="match status" value="1"/>
</dbReference>
<dbReference type="Pfam" id="PF01400">
    <property type="entry name" value="Astacin"/>
    <property type="match status" value="1"/>
</dbReference>
<evidence type="ECO:0000256" key="18">
    <source>
        <dbReference type="PIRSR" id="PIRSR001199-2"/>
    </source>
</evidence>
<keyword evidence="4 19" id="KW-0245">EGF-like domain</keyword>
<dbReference type="PANTHER" id="PTHR24251">
    <property type="entry name" value="OVOCHYMASE-RELATED"/>
    <property type="match status" value="1"/>
</dbReference>
<dbReference type="InterPro" id="IPR001506">
    <property type="entry name" value="Peptidase_M12A"/>
</dbReference>
<dbReference type="PROSITE" id="PS50026">
    <property type="entry name" value="EGF_3"/>
    <property type="match status" value="1"/>
</dbReference>
<dbReference type="InterPro" id="IPR001881">
    <property type="entry name" value="EGF-like_Ca-bd_dom"/>
</dbReference>
<dbReference type="EC" id="3.4.24.-" evidence="21"/>
<comment type="caution">
    <text evidence="19">Lacks conserved residue(s) required for the propagation of feature annotation.</text>
</comment>
<evidence type="ECO:0000313" key="26">
    <source>
        <dbReference type="Proteomes" id="UP000319801"/>
    </source>
</evidence>
<dbReference type="GO" id="GO:0006508">
    <property type="term" value="P:proteolysis"/>
    <property type="evidence" value="ECO:0007669"/>
    <property type="project" value="UniProtKB-KW"/>
</dbReference>
<evidence type="ECO:0000256" key="16">
    <source>
        <dbReference type="ARBA" id="ARBA00023180"/>
    </source>
</evidence>
<keyword evidence="5 20" id="KW-0645">Protease</keyword>
<reference evidence="25 26" key="1">
    <citation type="journal article" date="2019" name="Genome Biol. Evol.">
        <title>Whole-Genome Sequencing of the Giant Devil Catfish, Bagarius yarrelli.</title>
        <authorList>
            <person name="Jiang W."/>
            <person name="Lv Y."/>
            <person name="Cheng L."/>
            <person name="Yang K."/>
            <person name="Chao B."/>
            <person name="Wang X."/>
            <person name="Li Y."/>
            <person name="Pan X."/>
            <person name="You X."/>
            <person name="Zhang Y."/>
            <person name="Yang J."/>
            <person name="Li J."/>
            <person name="Zhang X."/>
            <person name="Liu S."/>
            <person name="Sun C."/>
            <person name="Yang J."/>
            <person name="Shi Q."/>
        </authorList>
    </citation>
    <scope>NUCLEOTIDE SEQUENCE [LARGE SCALE GENOMIC DNA]</scope>
    <source>
        <strain evidence="25">JWS20170419001</strain>
        <tissue evidence="25">Muscle</tissue>
    </source>
</reference>
<keyword evidence="12" id="KW-0106">Calcium</keyword>
<keyword evidence="11 18" id="KW-0862">Zinc</keyword>
<dbReference type="InterPro" id="IPR015446">
    <property type="entry name" value="BMP_1/tolloid-like"/>
</dbReference>
<feature type="domain" description="CUB" evidence="22">
    <location>
        <begin position="556"/>
        <end position="668"/>
    </location>
</feature>
<evidence type="ECO:0000259" key="24">
    <source>
        <dbReference type="PROSITE" id="PS51864"/>
    </source>
</evidence>
<keyword evidence="14" id="KW-0865">Zymogen</keyword>
<feature type="domain" description="Peptidase M12A" evidence="24">
    <location>
        <begin position="118"/>
        <end position="317"/>
    </location>
</feature>
<dbReference type="InterPro" id="IPR000742">
    <property type="entry name" value="EGF"/>
</dbReference>
<dbReference type="Gene3D" id="2.10.25.10">
    <property type="entry name" value="Laminin"/>
    <property type="match status" value="1"/>
</dbReference>
<proteinExistence type="predicted"/>
<dbReference type="FunFam" id="3.40.390.10:FF:000004">
    <property type="entry name" value="Metalloendopeptidase"/>
    <property type="match status" value="1"/>
</dbReference>
<keyword evidence="8" id="KW-0677">Repeat</keyword>
<dbReference type="FunFam" id="2.60.120.290:FF:000013">
    <property type="entry name" value="Membrane frizzled-related protein"/>
    <property type="match status" value="1"/>
</dbReference>
<evidence type="ECO:0000256" key="19">
    <source>
        <dbReference type="PROSITE-ProRule" id="PRU00076"/>
    </source>
</evidence>
<feature type="domain" description="EGF-like" evidence="23">
    <location>
        <begin position="512"/>
        <end position="553"/>
    </location>
</feature>
<dbReference type="InterPro" id="IPR024079">
    <property type="entry name" value="MetalloPept_cat_dom_sf"/>
</dbReference>
<dbReference type="Proteomes" id="UP000319801">
    <property type="component" value="Unassembled WGS sequence"/>
</dbReference>
<evidence type="ECO:0000256" key="10">
    <source>
        <dbReference type="ARBA" id="ARBA00022801"/>
    </source>
</evidence>
<keyword evidence="13 20" id="KW-0482">Metalloprotease</keyword>
<dbReference type="Pfam" id="PF14670">
    <property type="entry name" value="FXa_inhibition"/>
    <property type="match status" value="1"/>
</dbReference>
<keyword evidence="9" id="KW-0221">Differentiation</keyword>
<keyword evidence="6 18" id="KW-0479">Metal-binding</keyword>
<dbReference type="PROSITE" id="PS51864">
    <property type="entry name" value="ASTACIN"/>
    <property type="match status" value="1"/>
</dbReference>
<evidence type="ECO:0000256" key="8">
    <source>
        <dbReference type="ARBA" id="ARBA00022737"/>
    </source>
</evidence>
<dbReference type="GO" id="GO:0008270">
    <property type="term" value="F:zinc ion binding"/>
    <property type="evidence" value="ECO:0007669"/>
    <property type="project" value="UniProtKB-UniRule"/>
</dbReference>
<feature type="signal peptide" evidence="21">
    <location>
        <begin position="1"/>
        <end position="30"/>
    </location>
</feature>
<feature type="disulfide bond" evidence="20">
    <location>
        <begin position="180"/>
        <end position="202"/>
    </location>
</feature>
<evidence type="ECO:0000256" key="7">
    <source>
        <dbReference type="ARBA" id="ARBA00022729"/>
    </source>
</evidence>
<dbReference type="PRINTS" id="PR00480">
    <property type="entry name" value="ASTACIN"/>
</dbReference>
<dbReference type="PROSITE" id="PS00010">
    <property type="entry name" value="ASX_HYDROXYL"/>
    <property type="match status" value="1"/>
</dbReference>
<evidence type="ECO:0000256" key="21">
    <source>
        <dbReference type="RuleBase" id="RU361183"/>
    </source>
</evidence>
<evidence type="ECO:0000259" key="22">
    <source>
        <dbReference type="PROSITE" id="PS01180"/>
    </source>
</evidence>
<evidence type="ECO:0000256" key="20">
    <source>
        <dbReference type="PROSITE-ProRule" id="PRU01211"/>
    </source>
</evidence>
<feature type="binding site" evidence="18 20">
    <location>
        <position position="220"/>
    </location>
    <ligand>
        <name>Zn(2+)</name>
        <dbReference type="ChEBI" id="CHEBI:29105"/>
        <note>catalytic</note>
    </ligand>
</feature>
<sequence length="936" mass="105992">MDRMHSRRTSIMRWIPLLLAGFTFWDKVSVYNCLEYDESFDYYEEEKTETIDYKDPCKAGGAEEHTKKRGQLYLLLERIRKLDLSINSSKAESSRAALVGSADRGSRVRRGKSRIPRAATSRAERIWPGGVIPYIIGGNFTGSQRAMFKQAMRHWEKQTCVTFVEKTDEESYIVFTYRPCGCCSYVGRRGNGPQAISIGKNCDKFGIVVHELGHVIGFWHEHTRPDRDDHVTIIRDNIQPGQEYNFLKMEPGEVNSLGEPYDFDSIMHYARNTFSRGMFLDTILPSRDENGVRPAIGQRTKLSKGDISQAKKLYRCPACGETLQDSVGNFSSPGYPNGYPSYTHCVWRISVTPGEKIVLNFTTMDLYKSSLCWYDYIEIPETLISTDSRMWIEFRSSSNWVGKGFSAVYEAVCGGDVNKDSGQIQSPNYPDDYRPSKECVWRLSVSQGYSVGLSFQAFEVRDGLSESSPLIGRFCGYDIPEDIRSTSNTLWMKFVSDGTVNKAGFAANFFKEEDECLKPDNGGCEQRCVNTLGSFKCACDPGYELAPDKKRCEAACGGLLSKLNGTITTPGWPKEYPPNKNCVWQVVAPTQYRISVQFEAFELEGNEVCKYDFVEVRSGLSSDSKLHGKYCGTDVPEVITSLYNNMRIEFKSDNTVSKKGFKAHFFSDKPATCKARIFIFKSCQDIVPRPSARRAAIKQIHSPTGIVSSPNWPDKYPSRKECTWDITATPGHRVKIVFNEFEIEQHQECAYDHLEAFDGDSDKAPILSRLCGSKLPEPLVTTSNRIYLRFISDASVQRKGFHATHSTECGGRLRAEARQKNLYSHAQFGDNNYPGHADCEWLITAEAGYSIELTFTTFELEEEAECGYDYIELYDGHDTSAQKLGRFCGSGPREELYSASDAMLIRFHSDDTISKKGFHIRYTSTKFQEELHTHRK</sequence>
<comment type="subcellular location">
    <subcellularLocation>
        <location evidence="1">Secreted</location>
    </subcellularLocation>
</comment>
<gene>
    <name evidence="25" type="ORF">Baya_10647</name>
</gene>
<evidence type="ECO:0000256" key="12">
    <source>
        <dbReference type="ARBA" id="ARBA00022837"/>
    </source>
</evidence>
<dbReference type="Gene3D" id="3.40.390.10">
    <property type="entry name" value="Collagenase (Catalytic Domain)"/>
    <property type="match status" value="1"/>
</dbReference>
<dbReference type="InterPro" id="IPR018097">
    <property type="entry name" value="EGF_Ca-bd_CS"/>
</dbReference>
<feature type="domain" description="CUB" evidence="22">
    <location>
        <begin position="413"/>
        <end position="512"/>
    </location>
</feature>
<organism evidence="25 26">
    <name type="scientific">Bagarius yarrelli</name>
    <name type="common">Goonch</name>
    <name type="synonym">Bagrus yarrelli</name>
    <dbReference type="NCBI Taxonomy" id="175774"/>
    <lineage>
        <taxon>Eukaryota</taxon>
        <taxon>Metazoa</taxon>
        <taxon>Chordata</taxon>
        <taxon>Craniata</taxon>
        <taxon>Vertebrata</taxon>
        <taxon>Euteleostomi</taxon>
        <taxon>Actinopterygii</taxon>
        <taxon>Neopterygii</taxon>
        <taxon>Teleostei</taxon>
        <taxon>Ostariophysi</taxon>
        <taxon>Siluriformes</taxon>
        <taxon>Sisoridae</taxon>
        <taxon>Sisorinae</taxon>
        <taxon>Bagarius</taxon>
    </lineage>
</organism>
<dbReference type="InterPro" id="IPR035914">
    <property type="entry name" value="Sperma_CUB_dom_sf"/>
</dbReference>
<evidence type="ECO:0000259" key="23">
    <source>
        <dbReference type="PROSITE" id="PS50026"/>
    </source>
</evidence>
<feature type="domain" description="CUB" evidence="22">
    <location>
        <begin position="809"/>
        <end position="925"/>
    </location>
</feature>
<evidence type="ECO:0000256" key="14">
    <source>
        <dbReference type="ARBA" id="ARBA00023145"/>
    </source>
</evidence>
<keyword evidence="16" id="KW-0325">Glycoprotein</keyword>
<keyword evidence="3" id="KW-0964">Secreted</keyword>
<dbReference type="EMBL" id="VCAZ01000072">
    <property type="protein sequence ID" value="TSO98565.1"/>
    <property type="molecule type" value="Genomic_DNA"/>
</dbReference>
<dbReference type="AlphaFoldDB" id="A0A556UG34"/>
<dbReference type="PANTHER" id="PTHR24251:SF45">
    <property type="entry name" value="METALLOENDOPEPTIDASE"/>
    <property type="match status" value="1"/>
</dbReference>
<evidence type="ECO:0000256" key="6">
    <source>
        <dbReference type="ARBA" id="ARBA00022723"/>
    </source>
</evidence>
<evidence type="ECO:0000256" key="3">
    <source>
        <dbReference type="ARBA" id="ARBA00022525"/>
    </source>
</evidence>
<keyword evidence="26" id="KW-1185">Reference proteome</keyword>
<feature type="domain" description="CUB" evidence="22">
    <location>
        <begin position="683"/>
        <end position="808"/>
    </location>
</feature>
<dbReference type="CDD" id="cd00054">
    <property type="entry name" value="EGF_CA"/>
    <property type="match status" value="1"/>
</dbReference>
<dbReference type="InterPro" id="IPR000859">
    <property type="entry name" value="CUB_dom"/>
</dbReference>
<keyword evidence="15 20" id="KW-1015">Disulfide bond</keyword>
<evidence type="ECO:0000256" key="5">
    <source>
        <dbReference type="ARBA" id="ARBA00022670"/>
    </source>
</evidence>
<dbReference type="InterPro" id="IPR034036">
    <property type="entry name" value="ZnMP_TLD/BMP1"/>
</dbReference>
<dbReference type="CDD" id="cd00041">
    <property type="entry name" value="CUB"/>
    <property type="match status" value="4"/>
</dbReference>
<dbReference type="SUPFAM" id="SSF49854">
    <property type="entry name" value="Spermadhesin, CUB domain"/>
    <property type="match status" value="5"/>
</dbReference>
<evidence type="ECO:0000256" key="1">
    <source>
        <dbReference type="ARBA" id="ARBA00004613"/>
    </source>
</evidence>
<evidence type="ECO:0000256" key="11">
    <source>
        <dbReference type="ARBA" id="ARBA00022833"/>
    </source>
</evidence>
<evidence type="ECO:0000256" key="17">
    <source>
        <dbReference type="PIRSR" id="PIRSR001199-1"/>
    </source>
</evidence>
<dbReference type="SUPFAM" id="SSF55486">
    <property type="entry name" value="Metalloproteases ('zincins'), catalytic domain"/>
    <property type="match status" value="1"/>
</dbReference>
<name>A0A556UG34_BAGYA</name>
<dbReference type="GO" id="GO:0004222">
    <property type="term" value="F:metalloendopeptidase activity"/>
    <property type="evidence" value="ECO:0007669"/>
    <property type="project" value="UniProtKB-UniRule"/>
</dbReference>
<comment type="caution">
    <text evidence="25">The sequence shown here is derived from an EMBL/GenBank/DDBJ whole genome shotgun (WGS) entry which is preliminary data.</text>
</comment>
<dbReference type="SMART" id="SM00179">
    <property type="entry name" value="EGF_CA"/>
    <property type="match status" value="1"/>
</dbReference>
<dbReference type="PROSITE" id="PS01180">
    <property type="entry name" value="CUB"/>
    <property type="match status" value="5"/>
</dbReference>
<dbReference type="CDD" id="cd04281">
    <property type="entry name" value="ZnMc_BMP1_TLD"/>
    <property type="match status" value="1"/>
</dbReference>
<dbReference type="InterPro" id="IPR000152">
    <property type="entry name" value="EGF-type_Asp/Asn_hydroxyl_site"/>
</dbReference>
<feature type="binding site" evidence="18 20">
    <location>
        <position position="214"/>
    </location>
    <ligand>
        <name>Zn(2+)</name>
        <dbReference type="ChEBI" id="CHEBI:29105"/>
        <note>catalytic</note>
    </ligand>
</feature>
<dbReference type="OrthoDB" id="431034at2759"/>
<feature type="binding site" evidence="18 20">
    <location>
        <position position="210"/>
    </location>
    <ligand>
        <name>Zn(2+)</name>
        <dbReference type="ChEBI" id="CHEBI:29105"/>
        <note>catalytic</note>
    </ligand>
</feature>
<dbReference type="PROSITE" id="PS01186">
    <property type="entry name" value="EGF_2"/>
    <property type="match status" value="1"/>
</dbReference>
<dbReference type="InterPro" id="IPR006026">
    <property type="entry name" value="Peptidase_Metallo"/>
</dbReference>
<dbReference type="Pfam" id="PF00431">
    <property type="entry name" value="CUB"/>
    <property type="match status" value="5"/>
</dbReference>
<evidence type="ECO:0000256" key="9">
    <source>
        <dbReference type="ARBA" id="ARBA00022782"/>
    </source>
</evidence>
<feature type="chain" id="PRO_5022260058" description="Metalloendopeptidase" evidence="21">
    <location>
        <begin position="31"/>
        <end position="936"/>
    </location>
</feature>
<dbReference type="SMART" id="SM00181">
    <property type="entry name" value="EGF"/>
    <property type="match status" value="1"/>
</dbReference>
<evidence type="ECO:0000256" key="13">
    <source>
        <dbReference type="ARBA" id="ARBA00023049"/>
    </source>
</evidence>